<accession>A0A1I0DNE0</accession>
<gene>
    <name evidence="1" type="ORF">BDK88_1709</name>
    <name evidence="3" type="ORF">SAMN04488694_105230</name>
    <name evidence="2" type="ORF">SAMN05192552_10431</name>
</gene>
<name>A0A1I0DNE0_9EURY</name>
<reference evidence="3" key="1">
    <citation type="submission" date="2016-10" db="EMBL/GenBank/DDBJ databases">
        <authorList>
            <person name="de Groot N.N."/>
        </authorList>
    </citation>
    <scope>NUCLEOTIDE SEQUENCE [LARGE SCALE GENOMIC DNA]</scope>
    <source>
        <strain evidence="3">CDM_6</strain>
    </source>
</reference>
<organism evidence="3 4">
    <name type="scientific">Natrinema hispanicum</name>
    <dbReference type="NCBI Taxonomy" id="392421"/>
    <lineage>
        <taxon>Archaea</taxon>
        <taxon>Methanobacteriati</taxon>
        <taxon>Methanobacteriota</taxon>
        <taxon>Stenosarchaea group</taxon>
        <taxon>Halobacteria</taxon>
        <taxon>Halobacteriales</taxon>
        <taxon>Natrialbaceae</taxon>
        <taxon>Natrinema</taxon>
    </lineage>
</organism>
<evidence type="ECO:0008006" key="7">
    <source>
        <dbReference type="Google" id="ProtNLM"/>
    </source>
</evidence>
<evidence type="ECO:0000313" key="1">
    <source>
        <dbReference type="EMBL" id="RZV10540.1"/>
    </source>
</evidence>
<keyword evidence="4" id="KW-1185">Reference proteome</keyword>
<dbReference type="AlphaFoldDB" id="A0A1I0DNE0"/>
<dbReference type="RefSeq" id="WP_165396933.1">
    <property type="nucleotide sequence ID" value="NZ_FMZP01000043.1"/>
</dbReference>
<dbReference type="EMBL" id="FMZP01000043">
    <property type="protein sequence ID" value="SDD72639.1"/>
    <property type="molecule type" value="Genomic_DNA"/>
</dbReference>
<dbReference type="Proteomes" id="UP000324021">
    <property type="component" value="Unassembled WGS sequence"/>
</dbReference>
<evidence type="ECO:0000313" key="6">
    <source>
        <dbReference type="Proteomes" id="UP000324021"/>
    </source>
</evidence>
<evidence type="ECO:0000313" key="4">
    <source>
        <dbReference type="Proteomes" id="UP000199320"/>
    </source>
</evidence>
<dbReference type="Proteomes" id="UP000291097">
    <property type="component" value="Unassembled WGS sequence"/>
</dbReference>
<reference evidence="4 6" key="2">
    <citation type="submission" date="2016-10" db="EMBL/GenBank/DDBJ databases">
        <authorList>
            <person name="Varghese N."/>
            <person name="Submissions S."/>
        </authorList>
    </citation>
    <scope>NUCLEOTIDE SEQUENCE [LARGE SCALE GENOMIC DNA]</scope>
    <source>
        <strain evidence="2 6">CDM_1</strain>
        <strain evidence="4">CDM_6</strain>
    </source>
</reference>
<protein>
    <recommendedName>
        <fullName evidence="7">Small CPxCG-related zinc finger protein</fullName>
    </recommendedName>
</protein>
<dbReference type="EMBL" id="FOIC01000005">
    <property type="protein sequence ID" value="SET33862.1"/>
    <property type="molecule type" value="Genomic_DNA"/>
</dbReference>
<evidence type="ECO:0000313" key="2">
    <source>
        <dbReference type="EMBL" id="SDD72639.1"/>
    </source>
</evidence>
<sequence length="50" mass="5512">MPVWLECDTCGDEQTIPDRDDAPGGGTRCPVCGERPFTVRRTGLAWHPDP</sequence>
<evidence type="ECO:0000313" key="3">
    <source>
        <dbReference type="EMBL" id="SET33862.1"/>
    </source>
</evidence>
<dbReference type="STRING" id="392421.SAMN04488694_105230"/>
<dbReference type="OrthoDB" id="159847at2157"/>
<dbReference type="EMBL" id="SHMP01000004">
    <property type="protein sequence ID" value="RZV10540.1"/>
    <property type="molecule type" value="Genomic_DNA"/>
</dbReference>
<evidence type="ECO:0000313" key="5">
    <source>
        <dbReference type="Proteomes" id="UP000291097"/>
    </source>
</evidence>
<dbReference type="Proteomes" id="UP000199320">
    <property type="component" value="Unassembled WGS sequence"/>
</dbReference>
<reference evidence="1 5" key="3">
    <citation type="submission" date="2019-02" db="EMBL/GenBank/DDBJ databases">
        <title>Genomic Encyclopedia of Archaeal and Bacterial Type Strains, Phase II (KMG-II): from individual species to whole genera.</title>
        <authorList>
            <person name="Goeker M."/>
        </authorList>
    </citation>
    <scope>NUCLEOTIDE SEQUENCE [LARGE SCALE GENOMIC DNA]</scope>
    <source>
        <strain evidence="1 5">DSM 18328</strain>
    </source>
</reference>
<proteinExistence type="predicted"/>